<evidence type="ECO:0000256" key="1">
    <source>
        <dbReference type="ARBA" id="ARBA00000085"/>
    </source>
</evidence>
<comment type="subcellular location">
    <subcellularLocation>
        <location evidence="2">Cell membrane</location>
        <topology evidence="2">Multi-pass membrane protein</topology>
    </subcellularLocation>
</comment>
<evidence type="ECO:0000259" key="16">
    <source>
        <dbReference type="PROSITE" id="PS50885"/>
    </source>
</evidence>
<dbReference type="GO" id="GO:0016301">
    <property type="term" value="F:kinase activity"/>
    <property type="evidence" value="ECO:0007669"/>
    <property type="project" value="UniProtKB-KW"/>
</dbReference>
<name>A0ABQ0TVY4_9BACL</name>
<evidence type="ECO:0000256" key="4">
    <source>
        <dbReference type="ARBA" id="ARBA00022475"/>
    </source>
</evidence>
<evidence type="ECO:0000256" key="6">
    <source>
        <dbReference type="ARBA" id="ARBA00022679"/>
    </source>
</evidence>
<dbReference type="InterPro" id="IPR004358">
    <property type="entry name" value="Sig_transdc_His_kin-like_C"/>
</dbReference>
<gene>
    <name evidence="17" type="primary">lisK_2</name>
    <name evidence="17" type="ORF">BRE01_58000</name>
</gene>
<feature type="transmembrane region" description="Helical" evidence="14">
    <location>
        <begin position="12"/>
        <end position="34"/>
    </location>
</feature>
<dbReference type="CDD" id="cd00075">
    <property type="entry name" value="HATPase"/>
    <property type="match status" value="1"/>
</dbReference>
<dbReference type="SUPFAM" id="SSF47384">
    <property type="entry name" value="Homodimeric domain of signal transducing histidine kinase"/>
    <property type="match status" value="1"/>
</dbReference>
<evidence type="ECO:0000256" key="2">
    <source>
        <dbReference type="ARBA" id="ARBA00004651"/>
    </source>
</evidence>
<dbReference type="InterPro" id="IPR003660">
    <property type="entry name" value="HAMP_dom"/>
</dbReference>
<proteinExistence type="predicted"/>
<dbReference type="PANTHER" id="PTHR45436:SF5">
    <property type="entry name" value="SENSOR HISTIDINE KINASE TRCS"/>
    <property type="match status" value="1"/>
</dbReference>
<keyword evidence="5" id="KW-0597">Phosphoprotein</keyword>
<keyword evidence="13 14" id="KW-0472">Membrane</keyword>
<dbReference type="SMART" id="SM00388">
    <property type="entry name" value="HisKA"/>
    <property type="match status" value="1"/>
</dbReference>
<keyword evidence="10" id="KW-0067">ATP-binding</keyword>
<sequence length="457" mass="52975">MFIQRRYSLKWRLTFLFSSVMLVLLLFLTIFIFWSTSNLVYQHEQRLLNQKASAIASDLKTEITEESSLDMSYLSRLLMNYSDANQSIALLDQKGKRLASIEGANWSKEPDDFYDRILTAKESVEFPFASRIIYVEISETTEALEWYFTMLFSILLFASLITLALSGIGGYFLSKWGLRPLDQLITQIHSISPQRLSQRIHHYNVEKEIYELIHAFNLLMDRMEDTLVSQQRFVTDASHELRTPLTIIEGYVSLLQRWGKNKPEIREEALGALRQECDRLSRLIEDLLTLAKLQDESESNTQKNIQSLTPLLLEVKHAWLPVYPPQITLSFEWTEPLFLYMDRERMRQLLDILLDNARKYTDQGEVKVRAFSDESWVHVMIEDTGIGIPESELPHLFKRFYRVDKSRNRIRGGNGIGLAIAQSIIQDHQGIITISPASQGGTRVHVQLRKEPAPQQD</sequence>
<dbReference type="SMART" id="SM00387">
    <property type="entry name" value="HATPase_c"/>
    <property type="match status" value="1"/>
</dbReference>
<evidence type="ECO:0000256" key="7">
    <source>
        <dbReference type="ARBA" id="ARBA00022692"/>
    </source>
</evidence>
<dbReference type="EMBL" id="BJON01000025">
    <property type="protein sequence ID" value="GED72098.1"/>
    <property type="molecule type" value="Genomic_DNA"/>
</dbReference>
<evidence type="ECO:0000313" key="17">
    <source>
        <dbReference type="EMBL" id="GED72098.1"/>
    </source>
</evidence>
<dbReference type="Pfam" id="PF02518">
    <property type="entry name" value="HATPase_c"/>
    <property type="match status" value="1"/>
</dbReference>
<dbReference type="InterPro" id="IPR003661">
    <property type="entry name" value="HisK_dim/P_dom"/>
</dbReference>
<dbReference type="PRINTS" id="PR00344">
    <property type="entry name" value="BCTRLSENSOR"/>
</dbReference>
<keyword evidence="6" id="KW-0808">Transferase</keyword>
<dbReference type="Pfam" id="PF00512">
    <property type="entry name" value="HisKA"/>
    <property type="match status" value="1"/>
</dbReference>
<keyword evidence="12" id="KW-0902">Two-component regulatory system</keyword>
<dbReference type="CDD" id="cd06225">
    <property type="entry name" value="HAMP"/>
    <property type="match status" value="1"/>
</dbReference>
<evidence type="ECO:0000256" key="13">
    <source>
        <dbReference type="ARBA" id="ARBA00023136"/>
    </source>
</evidence>
<evidence type="ECO:0000256" key="14">
    <source>
        <dbReference type="SAM" id="Phobius"/>
    </source>
</evidence>
<dbReference type="EC" id="2.7.13.3" evidence="3"/>
<evidence type="ECO:0000256" key="5">
    <source>
        <dbReference type="ARBA" id="ARBA00022553"/>
    </source>
</evidence>
<keyword evidence="4" id="KW-1003">Cell membrane</keyword>
<dbReference type="Gene3D" id="1.10.287.130">
    <property type="match status" value="1"/>
</dbReference>
<evidence type="ECO:0000256" key="8">
    <source>
        <dbReference type="ARBA" id="ARBA00022741"/>
    </source>
</evidence>
<dbReference type="PROSITE" id="PS50885">
    <property type="entry name" value="HAMP"/>
    <property type="match status" value="1"/>
</dbReference>
<evidence type="ECO:0000256" key="11">
    <source>
        <dbReference type="ARBA" id="ARBA00022989"/>
    </source>
</evidence>
<keyword evidence="8" id="KW-0547">Nucleotide-binding</keyword>
<comment type="catalytic activity">
    <reaction evidence="1">
        <text>ATP + protein L-histidine = ADP + protein N-phospho-L-histidine.</text>
        <dbReference type="EC" id="2.7.13.3"/>
    </reaction>
</comment>
<dbReference type="SUPFAM" id="SSF55874">
    <property type="entry name" value="ATPase domain of HSP90 chaperone/DNA topoisomerase II/histidine kinase"/>
    <property type="match status" value="1"/>
</dbReference>
<comment type="caution">
    <text evidence="17">The sequence shown here is derived from an EMBL/GenBank/DDBJ whole genome shotgun (WGS) entry which is preliminary data.</text>
</comment>
<dbReference type="InterPro" id="IPR003594">
    <property type="entry name" value="HATPase_dom"/>
</dbReference>
<evidence type="ECO:0000313" key="18">
    <source>
        <dbReference type="Proteomes" id="UP000319578"/>
    </source>
</evidence>
<evidence type="ECO:0000259" key="15">
    <source>
        <dbReference type="PROSITE" id="PS50109"/>
    </source>
</evidence>
<organism evidence="17 18">
    <name type="scientific">Brevibacillus reuszeri</name>
    <dbReference type="NCBI Taxonomy" id="54915"/>
    <lineage>
        <taxon>Bacteria</taxon>
        <taxon>Bacillati</taxon>
        <taxon>Bacillota</taxon>
        <taxon>Bacilli</taxon>
        <taxon>Bacillales</taxon>
        <taxon>Paenibacillaceae</taxon>
        <taxon>Brevibacillus</taxon>
    </lineage>
</organism>
<dbReference type="Pfam" id="PF00672">
    <property type="entry name" value="HAMP"/>
    <property type="match status" value="1"/>
</dbReference>
<evidence type="ECO:0000256" key="9">
    <source>
        <dbReference type="ARBA" id="ARBA00022777"/>
    </source>
</evidence>
<dbReference type="InterPro" id="IPR005467">
    <property type="entry name" value="His_kinase_dom"/>
</dbReference>
<evidence type="ECO:0000256" key="12">
    <source>
        <dbReference type="ARBA" id="ARBA00023012"/>
    </source>
</evidence>
<reference evidence="17 18" key="1">
    <citation type="submission" date="2019-06" db="EMBL/GenBank/DDBJ databases">
        <title>Whole genome shotgun sequence of Brevibacillus reuszeri NBRC 15719.</title>
        <authorList>
            <person name="Hosoyama A."/>
            <person name="Uohara A."/>
            <person name="Ohji S."/>
            <person name="Ichikawa N."/>
        </authorList>
    </citation>
    <scope>NUCLEOTIDE SEQUENCE [LARGE SCALE GENOMIC DNA]</scope>
    <source>
        <strain evidence="17 18">NBRC 15719</strain>
    </source>
</reference>
<protein>
    <recommendedName>
        <fullName evidence="3">histidine kinase</fullName>
        <ecNumber evidence="3">2.7.13.3</ecNumber>
    </recommendedName>
</protein>
<dbReference type="Proteomes" id="UP000319578">
    <property type="component" value="Unassembled WGS sequence"/>
</dbReference>
<evidence type="ECO:0000256" key="3">
    <source>
        <dbReference type="ARBA" id="ARBA00012438"/>
    </source>
</evidence>
<dbReference type="InterPro" id="IPR036890">
    <property type="entry name" value="HATPase_C_sf"/>
</dbReference>
<dbReference type="SMART" id="SM00304">
    <property type="entry name" value="HAMP"/>
    <property type="match status" value="1"/>
</dbReference>
<dbReference type="CDD" id="cd00082">
    <property type="entry name" value="HisKA"/>
    <property type="match status" value="1"/>
</dbReference>
<feature type="transmembrane region" description="Helical" evidence="14">
    <location>
        <begin position="146"/>
        <end position="173"/>
    </location>
</feature>
<keyword evidence="7 14" id="KW-0812">Transmembrane</keyword>
<keyword evidence="18" id="KW-1185">Reference proteome</keyword>
<evidence type="ECO:0000256" key="10">
    <source>
        <dbReference type="ARBA" id="ARBA00022840"/>
    </source>
</evidence>
<dbReference type="Gene3D" id="6.10.340.10">
    <property type="match status" value="1"/>
</dbReference>
<keyword evidence="9 17" id="KW-0418">Kinase</keyword>
<feature type="domain" description="Histidine kinase" evidence="15">
    <location>
        <begin position="236"/>
        <end position="452"/>
    </location>
</feature>
<dbReference type="SUPFAM" id="SSF158472">
    <property type="entry name" value="HAMP domain-like"/>
    <property type="match status" value="1"/>
</dbReference>
<dbReference type="PROSITE" id="PS50109">
    <property type="entry name" value="HIS_KIN"/>
    <property type="match status" value="1"/>
</dbReference>
<dbReference type="InterPro" id="IPR050428">
    <property type="entry name" value="TCS_sensor_his_kinase"/>
</dbReference>
<keyword evidence="11 14" id="KW-1133">Transmembrane helix</keyword>
<feature type="domain" description="HAMP" evidence="16">
    <location>
        <begin position="175"/>
        <end position="228"/>
    </location>
</feature>
<dbReference type="InterPro" id="IPR036097">
    <property type="entry name" value="HisK_dim/P_sf"/>
</dbReference>
<dbReference type="PANTHER" id="PTHR45436">
    <property type="entry name" value="SENSOR HISTIDINE KINASE YKOH"/>
    <property type="match status" value="1"/>
</dbReference>
<dbReference type="Gene3D" id="3.30.565.10">
    <property type="entry name" value="Histidine kinase-like ATPase, C-terminal domain"/>
    <property type="match status" value="1"/>
</dbReference>
<accession>A0ABQ0TVY4</accession>